<evidence type="ECO:0000259" key="2">
    <source>
        <dbReference type="Pfam" id="PF09687"/>
    </source>
</evidence>
<dbReference type="Proteomes" id="UP000030640">
    <property type="component" value="Unassembled WGS sequence"/>
</dbReference>
<name>W7A3Y1_9APIC</name>
<reference evidence="3 4" key="1">
    <citation type="submission" date="2013-02" db="EMBL/GenBank/DDBJ databases">
        <title>The Genome Sequence of Plasmodium inui San Antonio 1.</title>
        <authorList>
            <consortium name="The Broad Institute Genome Sequencing Platform"/>
            <consortium name="The Broad Institute Genome Sequencing Center for Infectious Disease"/>
            <person name="Neafsey D."/>
            <person name="Cheeseman I."/>
            <person name="Volkman S."/>
            <person name="Adams J."/>
            <person name="Walker B."/>
            <person name="Young S.K."/>
            <person name="Zeng Q."/>
            <person name="Gargeya S."/>
            <person name="Fitzgerald M."/>
            <person name="Haas B."/>
            <person name="Abouelleil A."/>
            <person name="Alvarado L."/>
            <person name="Arachchi H.M."/>
            <person name="Berlin A.M."/>
            <person name="Chapman S.B."/>
            <person name="Dewar J."/>
            <person name="Goldberg J."/>
            <person name="Griggs A."/>
            <person name="Gujja S."/>
            <person name="Hansen M."/>
            <person name="Howarth C."/>
            <person name="Imamovic A."/>
            <person name="Larimer J."/>
            <person name="McCowan C."/>
            <person name="Murphy C."/>
            <person name="Neiman D."/>
            <person name="Pearson M."/>
            <person name="Priest M."/>
            <person name="Roberts A."/>
            <person name="Saif S."/>
            <person name="Shea T."/>
            <person name="Sisk P."/>
            <person name="Sykes S."/>
            <person name="Wortman J."/>
            <person name="Nusbaum C."/>
            <person name="Birren B."/>
        </authorList>
    </citation>
    <scope>NUCLEOTIDE SEQUENCE [LARGE SCALE GENOMIC DNA]</scope>
    <source>
        <strain evidence="3 4">San Antonio 1</strain>
    </source>
</reference>
<evidence type="ECO:0000313" key="3">
    <source>
        <dbReference type="EMBL" id="EUD63789.1"/>
    </source>
</evidence>
<feature type="region of interest" description="Disordered" evidence="1">
    <location>
        <begin position="64"/>
        <end position="91"/>
    </location>
</feature>
<protein>
    <recommendedName>
        <fullName evidence="2">Plasmodium RESA N-terminal domain-containing protein</fullName>
    </recommendedName>
</protein>
<evidence type="ECO:0000256" key="1">
    <source>
        <dbReference type="SAM" id="MobiDB-lite"/>
    </source>
</evidence>
<sequence>MLHSPLNQVRQGRTSNLPVEPMKGGGGYVRRSMMKKEIYSNIMKELYDSMIYNDITDDENIVTKPRPRILSETNSPNAKTPDGGNSKGGRAGIWRKVKDLTIRRRSVISLPPESSGSNEQLRNRRTKERPQILYALFEENRRREAEEQQASWYSSTCSDNTVPNDEIIKQITSLPALPEKWQLCLIYWRFYLNQAEIYIGTTKYLIREFYEVERRRRETNHGMYDGTWEEYVDVMERNFINQTKHVTDIFSKLLDSAHLSSDRMRDKLQELRRSWMDITLRTKDDCICVNEASCNRGQRLTQRRRR</sequence>
<dbReference type="Pfam" id="PF09687">
    <property type="entry name" value="PRESAN"/>
    <property type="match status" value="1"/>
</dbReference>
<dbReference type="EMBL" id="KI965676">
    <property type="protein sequence ID" value="EUD63789.1"/>
    <property type="molecule type" value="Genomic_DNA"/>
</dbReference>
<proteinExistence type="predicted"/>
<gene>
    <name evidence="3" type="ORF">C922_05830</name>
</gene>
<feature type="compositionally biased region" description="Polar residues" evidence="1">
    <location>
        <begin position="1"/>
        <end position="17"/>
    </location>
</feature>
<dbReference type="VEuPathDB" id="PlasmoDB:C922_05830"/>
<dbReference type="Gene3D" id="6.10.280.180">
    <property type="entry name" value="Plasmodium RESA, N-terminal helical domain"/>
    <property type="match status" value="1"/>
</dbReference>
<feature type="region of interest" description="Disordered" evidence="1">
    <location>
        <begin position="1"/>
        <end position="23"/>
    </location>
</feature>
<dbReference type="GeneID" id="20041104"/>
<dbReference type="InterPro" id="IPR044885">
    <property type="entry name" value="PRESA_N_sf"/>
</dbReference>
<organism evidence="3 4">
    <name type="scientific">Plasmodium inui San Antonio 1</name>
    <dbReference type="NCBI Taxonomy" id="1237626"/>
    <lineage>
        <taxon>Eukaryota</taxon>
        <taxon>Sar</taxon>
        <taxon>Alveolata</taxon>
        <taxon>Apicomplexa</taxon>
        <taxon>Aconoidasida</taxon>
        <taxon>Haemosporida</taxon>
        <taxon>Plasmodiidae</taxon>
        <taxon>Plasmodium</taxon>
        <taxon>Plasmodium (Plasmodium)</taxon>
    </lineage>
</organism>
<feature type="domain" description="Plasmodium RESA N-terminal" evidence="2">
    <location>
        <begin position="164"/>
        <end position="286"/>
    </location>
</feature>
<dbReference type="InterPro" id="IPR019111">
    <property type="entry name" value="PRESA_N"/>
</dbReference>
<keyword evidence="4" id="KW-1185">Reference proteome</keyword>
<dbReference type="RefSeq" id="XP_008819623.1">
    <property type="nucleotide sequence ID" value="XM_008821401.1"/>
</dbReference>
<accession>W7A3Y1</accession>
<evidence type="ECO:0000313" key="4">
    <source>
        <dbReference type="Proteomes" id="UP000030640"/>
    </source>
</evidence>
<dbReference type="AlphaFoldDB" id="W7A3Y1"/>